<dbReference type="OrthoDB" id="8564681at2"/>
<dbReference type="CDD" id="cd00130">
    <property type="entry name" value="PAS"/>
    <property type="match status" value="1"/>
</dbReference>
<evidence type="ECO:0000313" key="3">
    <source>
        <dbReference type="Proteomes" id="UP000293433"/>
    </source>
</evidence>
<dbReference type="Proteomes" id="UP000293433">
    <property type="component" value="Unassembled WGS sequence"/>
</dbReference>
<evidence type="ECO:0000313" key="2">
    <source>
        <dbReference type="EMBL" id="RZS58595.1"/>
    </source>
</evidence>
<accession>A0A4Q7LU00</accession>
<dbReference type="SUPFAM" id="SSF55785">
    <property type="entry name" value="PYP-like sensor domain (PAS domain)"/>
    <property type="match status" value="1"/>
</dbReference>
<comment type="caution">
    <text evidence="2">The sequence shown here is derived from an EMBL/GenBank/DDBJ whole genome shotgun (WGS) entry which is preliminary data.</text>
</comment>
<protein>
    <submittedName>
        <fullName evidence="2">Photoactive yellow protein</fullName>
    </submittedName>
</protein>
<evidence type="ECO:0000259" key="1">
    <source>
        <dbReference type="Pfam" id="PF08448"/>
    </source>
</evidence>
<reference evidence="2 3" key="1">
    <citation type="submission" date="2019-02" db="EMBL/GenBank/DDBJ databases">
        <title>Genomic Encyclopedia of Type Strains, Phase IV (KMG-IV): sequencing the most valuable type-strain genomes for metagenomic binning, comparative biology and taxonomic classification.</title>
        <authorList>
            <person name="Goeker M."/>
        </authorList>
    </citation>
    <scope>NUCLEOTIDE SEQUENCE [LARGE SCALE GENOMIC DNA]</scope>
    <source>
        <strain evidence="2 3">DSM 10617</strain>
    </source>
</reference>
<dbReference type="EMBL" id="SGWV01000007">
    <property type="protein sequence ID" value="RZS58595.1"/>
    <property type="molecule type" value="Genomic_DNA"/>
</dbReference>
<keyword evidence="3" id="KW-1185">Reference proteome</keyword>
<sequence length="127" mass="13942">MGFDADGLHARLEALDEAALDQLGFGVIGFDADGVIRRYNAWESRATGLDPARVLGQPLFTVVAQCMNNYLVAQRFEDTVQGDTPLDVVMDYVLTWKVRPVPVQLRLLAPVGAPGPACRYVVIRRLA</sequence>
<dbReference type="AlphaFoldDB" id="A0A4Q7LU00"/>
<feature type="domain" description="PAS fold-4" evidence="1">
    <location>
        <begin position="20"/>
        <end position="107"/>
    </location>
</feature>
<name>A0A4Q7LU00_9BURK</name>
<dbReference type="InterPro" id="IPR035965">
    <property type="entry name" value="PAS-like_dom_sf"/>
</dbReference>
<dbReference type="Gene3D" id="3.30.450.20">
    <property type="entry name" value="PAS domain"/>
    <property type="match status" value="1"/>
</dbReference>
<dbReference type="InterPro" id="IPR000014">
    <property type="entry name" value="PAS"/>
</dbReference>
<gene>
    <name evidence="2" type="ORF">EV685_0890</name>
</gene>
<organism evidence="2 3">
    <name type="scientific">Sphaerotilus mobilis</name>
    <dbReference type="NCBI Taxonomy" id="47994"/>
    <lineage>
        <taxon>Bacteria</taxon>
        <taxon>Pseudomonadati</taxon>
        <taxon>Pseudomonadota</taxon>
        <taxon>Betaproteobacteria</taxon>
        <taxon>Burkholderiales</taxon>
        <taxon>Sphaerotilaceae</taxon>
        <taxon>Sphaerotilus</taxon>
    </lineage>
</organism>
<dbReference type="Pfam" id="PF08448">
    <property type="entry name" value="PAS_4"/>
    <property type="match status" value="1"/>
</dbReference>
<proteinExistence type="predicted"/>
<dbReference type="InterPro" id="IPR013656">
    <property type="entry name" value="PAS_4"/>
</dbReference>